<reference evidence="2 3" key="1">
    <citation type="journal article" date="2019" name="Int. J. Syst. Evol. Microbiol.">
        <title>The Global Catalogue of Microorganisms (GCM) 10K type strain sequencing project: providing services to taxonomists for standard genome sequencing and annotation.</title>
        <authorList>
            <consortium name="The Broad Institute Genomics Platform"/>
            <consortium name="The Broad Institute Genome Sequencing Center for Infectious Disease"/>
            <person name="Wu L."/>
            <person name="Ma J."/>
        </authorList>
    </citation>
    <scope>NUCLEOTIDE SEQUENCE [LARGE SCALE GENOMIC DNA]</scope>
    <source>
        <strain evidence="2 3">Y73</strain>
    </source>
</reference>
<feature type="transmembrane region" description="Helical" evidence="1">
    <location>
        <begin position="35"/>
        <end position="58"/>
    </location>
</feature>
<evidence type="ECO:0008006" key="4">
    <source>
        <dbReference type="Google" id="ProtNLM"/>
    </source>
</evidence>
<name>A0ABD5UN31_9EURY</name>
<keyword evidence="3" id="KW-1185">Reference proteome</keyword>
<dbReference type="RefSeq" id="WP_379768438.1">
    <property type="nucleotide sequence ID" value="NZ_JBHSXI010000012.1"/>
</dbReference>
<evidence type="ECO:0000313" key="2">
    <source>
        <dbReference type="EMBL" id="MFC6889537.1"/>
    </source>
</evidence>
<organism evidence="2 3">
    <name type="scientific">Halorubrum trueperi</name>
    <dbReference type="NCBI Taxonomy" id="2004704"/>
    <lineage>
        <taxon>Archaea</taxon>
        <taxon>Methanobacteriati</taxon>
        <taxon>Methanobacteriota</taxon>
        <taxon>Stenosarchaea group</taxon>
        <taxon>Halobacteria</taxon>
        <taxon>Halobacteriales</taxon>
        <taxon>Haloferacaceae</taxon>
        <taxon>Halorubrum</taxon>
    </lineage>
</organism>
<keyword evidence="1" id="KW-0472">Membrane</keyword>
<dbReference type="Proteomes" id="UP001596333">
    <property type="component" value="Unassembled WGS sequence"/>
</dbReference>
<sequence length="66" mass="6934">MNTLGLERRDARNLVAVAVVVTIVMAFSAEGPVGVRVAAGAVGGAISAVVFVISTLLINRYKPEHW</sequence>
<dbReference type="AlphaFoldDB" id="A0ABD5UN31"/>
<feature type="transmembrane region" description="Helical" evidence="1">
    <location>
        <begin position="12"/>
        <end position="29"/>
    </location>
</feature>
<protein>
    <recommendedName>
        <fullName evidence="4">Major facilitator superfamily (MFS) profile domain-containing protein</fullName>
    </recommendedName>
</protein>
<accession>A0ABD5UN31</accession>
<keyword evidence="1" id="KW-0812">Transmembrane</keyword>
<gene>
    <name evidence="2" type="ORF">ACFQEY_10980</name>
</gene>
<keyword evidence="1" id="KW-1133">Transmembrane helix</keyword>
<evidence type="ECO:0000313" key="3">
    <source>
        <dbReference type="Proteomes" id="UP001596333"/>
    </source>
</evidence>
<dbReference type="EMBL" id="JBHSXI010000012">
    <property type="protein sequence ID" value="MFC6889537.1"/>
    <property type="molecule type" value="Genomic_DNA"/>
</dbReference>
<comment type="caution">
    <text evidence="2">The sequence shown here is derived from an EMBL/GenBank/DDBJ whole genome shotgun (WGS) entry which is preliminary data.</text>
</comment>
<proteinExistence type="predicted"/>
<evidence type="ECO:0000256" key="1">
    <source>
        <dbReference type="SAM" id="Phobius"/>
    </source>
</evidence>